<dbReference type="RefSeq" id="WP_088563985.1">
    <property type="nucleotide sequence ID" value="NZ_CP020946.1"/>
</dbReference>
<dbReference type="Gene3D" id="2.60.40.10">
    <property type="entry name" value="Immunoglobulins"/>
    <property type="match status" value="1"/>
</dbReference>
<evidence type="ECO:0000313" key="3">
    <source>
        <dbReference type="EMBL" id="ASD62336.1"/>
    </source>
</evidence>
<protein>
    <recommendedName>
        <fullName evidence="5">Fibronectin type-III domain-containing protein</fullName>
    </recommendedName>
</protein>
<dbReference type="InterPro" id="IPR013783">
    <property type="entry name" value="Ig-like_fold"/>
</dbReference>
<dbReference type="InterPro" id="IPR036116">
    <property type="entry name" value="FN3_sf"/>
</dbReference>
<accession>A0A1Z3N4D4</accession>
<feature type="chain" id="PRO_5013119954" description="Fibronectin type-III domain-containing protein" evidence="2">
    <location>
        <begin position="23"/>
        <end position="158"/>
    </location>
</feature>
<dbReference type="OrthoDB" id="5296214at2"/>
<dbReference type="Proteomes" id="UP000197003">
    <property type="component" value="Chromosome"/>
</dbReference>
<dbReference type="SUPFAM" id="SSF49265">
    <property type="entry name" value="Fibronectin type III"/>
    <property type="match status" value="1"/>
</dbReference>
<evidence type="ECO:0000256" key="2">
    <source>
        <dbReference type="SAM" id="SignalP"/>
    </source>
</evidence>
<reference evidence="3 4" key="1">
    <citation type="submission" date="2017-04" db="EMBL/GenBank/DDBJ databases">
        <title>Whole genome sequence of Bdellovibrio bacteriovorus strain SSB218315.</title>
        <authorList>
            <person name="Oyedara O."/>
            <person name="Rodriguez-Perez M.A."/>
        </authorList>
    </citation>
    <scope>NUCLEOTIDE SEQUENCE [LARGE SCALE GENOMIC DNA]</scope>
    <source>
        <strain evidence="3 4">SSB218315</strain>
    </source>
</reference>
<keyword evidence="2" id="KW-0732">Signal</keyword>
<organism evidence="3 4">
    <name type="scientific">Bdellovibrio bacteriovorus</name>
    <dbReference type="NCBI Taxonomy" id="959"/>
    <lineage>
        <taxon>Bacteria</taxon>
        <taxon>Pseudomonadati</taxon>
        <taxon>Bdellovibrionota</taxon>
        <taxon>Bdellovibrionia</taxon>
        <taxon>Bdellovibrionales</taxon>
        <taxon>Pseudobdellovibrionaceae</taxon>
        <taxon>Bdellovibrio</taxon>
    </lineage>
</organism>
<name>A0A1Z3N4D4_BDEBC</name>
<evidence type="ECO:0008006" key="5">
    <source>
        <dbReference type="Google" id="ProtNLM"/>
    </source>
</evidence>
<evidence type="ECO:0000313" key="4">
    <source>
        <dbReference type="Proteomes" id="UP000197003"/>
    </source>
</evidence>
<proteinExistence type="predicted"/>
<sequence>MKILVSLFAFAMTLTLASASLAEEAHGGGGHGAGHGGLTEKMNSLFPQPKADPAKNEVPAKPELVSPAYYTSVKADKTTLTWKSVAGADEYHVQVATDPNFKWLVANEYAVKGTTFEATGLEAGKHYFWRVAAVKSTNWSTFRKSFFAMSMFETPAAK</sequence>
<gene>
    <name evidence="3" type="ORF">B9G79_01530</name>
</gene>
<feature type="compositionally biased region" description="Gly residues" evidence="1">
    <location>
        <begin position="27"/>
        <end position="37"/>
    </location>
</feature>
<feature type="signal peptide" evidence="2">
    <location>
        <begin position="1"/>
        <end position="22"/>
    </location>
</feature>
<feature type="region of interest" description="Disordered" evidence="1">
    <location>
        <begin position="25"/>
        <end position="58"/>
    </location>
</feature>
<dbReference type="CDD" id="cd00063">
    <property type="entry name" value="FN3"/>
    <property type="match status" value="1"/>
</dbReference>
<evidence type="ECO:0000256" key="1">
    <source>
        <dbReference type="SAM" id="MobiDB-lite"/>
    </source>
</evidence>
<dbReference type="InterPro" id="IPR003961">
    <property type="entry name" value="FN3_dom"/>
</dbReference>
<dbReference type="AlphaFoldDB" id="A0A1Z3N4D4"/>
<dbReference type="EMBL" id="CP020946">
    <property type="protein sequence ID" value="ASD62336.1"/>
    <property type="molecule type" value="Genomic_DNA"/>
</dbReference>